<name>A0A1R2D0V9_9CILI</name>
<dbReference type="SUPFAM" id="SSF82185">
    <property type="entry name" value="Histone H3 K4-specific methyltransferase SET7/9 N-terminal domain"/>
    <property type="match status" value="2"/>
</dbReference>
<evidence type="ECO:0000313" key="2">
    <source>
        <dbReference type="EMBL" id="OMJ94871.1"/>
    </source>
</evidence>
<comment type="caution">
    <text evidence="2">The sequence shown here is derived from an EMBL/GenBank/DDBJ whole genome shotgun (WGS) entry which is preliminary data.</text>
</comment>
<sequence>MGGACSCFQNPSTLSLKTEEAEYIVSVETYAGCEINSNITAAFHQGSILKRLLKQIIVKKYIKTLKNPSSFRVKYPISTQRLEEVESELVQANEAEYGDFRITPVWGELTIPLPLIEINDFFYQGEWDFVTKQPHGAGISYNKTSGEKFSGNFKKGKRTALGRLILANGDLYEGEFYEGEMHGNGTLLHFQGKVYIGEFRKGFKEGYGKEQDRHESCYEGDFIKNKRHGNGKLIWADGRVYSGEFFNDKMHGLGECWWPEGKRYYGQWANDKQHGEGQCIWDDGREFIGQYFKGQEDGNGKMLMANGDIYDGMWRRGKQHGAGTIKTAEKERKGFWEDGNFVSWADE</sequence>
<evidence type="ECO:0008006" key="4">
    <source>
        <dbReference type="Google" id="ProtNLM"/>
    </source>
</evidence>
<evidence type="ECO:0000256" key="1">
    <source>
        <dbReference type="ARBA" id="ARBA00022737"/>
    </source>
</evidence>
<dbReference type="SMART" id="SM00698">
    <property type="entry name" value="MORN"/>
    <property type="match status" value="8"/>
</dbReference>
<dbReference type="PANTHER" id="PTHR43215">
    <property type="entry name" value="RADIAL SPOKE HEAD 1 HOMOLOG"/>
    <property type="match status" value="1"/>
</dbReference>
<keyword evidence="1" id="KW-0677">Repeat</keyword>
<dbReference type="PANTHER" id="PTHR43215:SF14">
    <property type="entry name" value="RADIAL SPOKE HEAD 1 HOMOLOG"/>
    <property type="match status" value="1"/>
</dbReference>
<dbReference type="EMBL" id="MPUH01000020">
    <property type="protein sequence ID" value="OMJ94871.1"/>
    <property type="molecule type" value="Genomic_DNA"/>
</dbReference>
<proteinExistence type="predicted"/>
<accession>A0A1R2D0V9</accession>
<dbReference type="InterPro" id="IPR003409">
    <property type="entry name" value="MORN"/>
</dbReference>
<dbReference type="Pfam" id="PF02493">
    <property type="entry name" value="MORN"/>
    <property type="match status" value="8"/>
</dbReference>
<dbReference type="Proteomes" id="UP000187209">
    <property type="component" value="Unassembled WGS sequence"/>
</dbReference>
<organism evidence="2 3">
    <name type="scientific">Stentor coeruleus</name>
    <dbReference type="NCBI Taxonomy" id="5963"/>
    <lineage>
        <taxon>Eukaryota</taxon>
        <taxon>Sar</taxon>
        <taxon>Alveolata</taxon>
        <taxon>Ciliophora</taxon>
        <taxon>Postciliodesmatophora</taxon>
        <taxon>Heterotrichea</taxon>
        <taxon>Heterotrichida</taxon>
        <taxon>Stentoridae</taxon>
        <taxon>Stentor</taxon>
    </lineage>
</organism>
<dbReference type="GO" id="GO:0005829">
    <property type="term" value="C:cytosol"/>
    <property type="evidence" value="ECO:0007669"/>
    <property type="project" value="TreeGrafter"/>
</dbReference>
<keyword evidence="3" id="KW-1185">Reference proteome</keyword>
<dbReference type="Gene3D" id="2.20.110.10">
    <property type="entry name" value="Histone H3 K4-specific methyltransferase SET7/9 N-terminal domain"/>
    <property type="match status" value="3"/>
</dbReference>
<evidence type="ECO:0000313" key="3">
    <source>
        <dbReference type="Proteomes" id="UP000187209"/>
    </source>
</evidence>
<gene>
    <name evidence="2" type="ORF">SteCoe_1898</name>
</gene>
<dbReference type="OrthoDB" id="270720at2759"/>
<dbReference type="AlphaFoldDB" id="A0A1R2D0V9"/>
<protein>
    <recommendedName>
        <fullName evidence="4">MORN repeat protein</fullName>
    </recommendedName>
</protein>
<reference evidence="2 3" key="1">
    <citation type="submission" date="2016-11" db="EMBL/GenBank/DDBJ databases">
        <title>The macronuclear genome of Stentor coeruleus: a giant cell with tiny introns.</title>
        <authorList>
            <person name="Slabodnick M."/>
            <person name="Ruby J.G."/>
            <person name="Reiff S.B."/>
            <person name="Swart E.C."/>
            <person name="Gosai S."/>
            <person name="Prabakaran S."/>
            <person name="Witkowska E."/>
            <person name="Larue G.E."/>
            <person name="Fisher S."/>
            <person name="Freeman R.M."/>
            <person name="Gunawardena J."/>
            <person name="Chu W."/>
            <person name="Stover N.A."/>
            <person name="Gregory B.D."/>
            <person name="Nowacki M."/>
            <person name="Derisi J."/>
            <person name="Roy S.W."/>
            <person name="Marshall W.F."/>
            <person name="Sood P."/>
        </authorList>
    </citation>
    <scope>NUCLEOTIDE SEQUENCE [LARGE SCALE GENOMIC DNA]</scope>
    <source>
        <strain evidence="2">WM001</strain>
    </source>
</reference>